<dbReference type="PANTHER" id="PTHR30537:SF3">
    <property type="entry name" value="TRANSCRIPTIONAL REGULATORY PROTEIN"/>
    <property type="match status" value="1"/>
</dbReference>
<keyword evidence="4" id="KW-0804">Transcription</keyword>
<feature type="domain" description="HTH lysR-type" evidence="5">
    <location>
        <begin position="3"/>
        <end position="60"/>
    </location>
</feature>
<dbReference type="PRINTS" id="PR00039">
    <property type="entry name" value="HTHLYSR"/>
</dbReference>
<evidence type="ECO:0000313" key="6">
    <source>
        <dbReference type="EMBL" id="SEG38122.1"/>
    </source>
</evidence>
<name>A0A1H5ZPJ9_9VIBR</name>
<keyword evidence="2" id="KW-0805">Transcription regulation</keyword>
<dbReference type="Pfam" id="PF03466">
    <property type="entry name" value="LysR_substrate"/>
    <property type="match status" value="1"/>
</dbReference>
<accession>A0A1H5ZPJ9</accession>
<reference evidence="7" key="1">
    <citation type="submission" date="2016-10" db="EMBL/GenBank/DDBJ databases">
        <authorList>
            <person name="Varghese N."/>
            <person name="Submissions S."/>
        </authorList>
    </citation>
    <scope>NUCLEOTIDE SEQUENCE [LARGE SCALE GENOMIC DNA]</scope>
    <source>
        <strain evidence="7">CGMCC 1.7062</strain>
    </source>
</reference>
<comment type="similarity">
    <text evidence="1">Belongs to the LysR transcriptional regulatory family.</text>
</comment>
<evidence type="ECO:0000256" key="2">
    <source>
        <dbReference type="ARBA" id="ARBA00023015"/>
    </source>
</evidence>
<dbReference type="InterPro" id="IPR005119">
    <property type="entry name" value="LysR_subst-bd"/>
</dbReference>
<dbReference type="GO" id="GO:0003700">
    <property type="term" value="F:DNA-binding transcription factor activity"/>
    <property type="evidence" value="ECO:0007669"/>
    <property type="project" value="InterPro"/>
</dbReference>
<dbReference type="RefSeq" id="WP_167390984.1">
    <property type="nucleotide sequence ID" value="NZ_FNVG01000012.1"/>
</dbReference>
<gene>
    <name evidence="6" type="ORF">SAMN04488244_112104</name>
</gene>
<dbReference type="EMBL" id="FNVG01000012">
    <property type="protein sequence ID" value="SEG38122.1"/>
    <property type="molecule type" value="Genomic_DNA"/>
</dbReference>
<sequence>MNIDWRSWHMFLAIVDSGSLNHAAKLLGSSQPTLSRQLLALETQLGRNLFDRSTQGLTLTDFGKMLLEESRSMAVSANRLQRLVQGQDITLSGSVRLSVNEMIAQYHLPAILAEFLDLYPELQVQVVVTNQVSNLDKRDADIAIRMFRPHQQDLVMKYLFDIELGTYASNAYLQSAGTPTTPAELATHRILGYDRDKQLEEGSSALGWPIKNDELCFRTDNMPLMLEVACNGGGVIFTHSHVAERLGLTRIDCGIDIPDLPVYLTCHRDVQHNRKIRVLMDFLTEKLKISE</sequence>
<dbReference type="Gene3D" id="3.40.190.290">
    <property type="match status" value="1"/>
</dbReference>
<dbReference type="Proteomes" id="UP000236721">
    <property type="component" value="Unassembled WGS sequence"/>
</dbReference>
<evidence type="ECO:0000259" key="5">
    <source>
        <dbReference type="PROSITE" id="PS50931"/>
    </source>
</evidence>
<dbReference type="SUPFAM" id="SSF53850">
    <property type="entry name" value="Periplasmic binding protein-like II"/>
    <property type="match status" value="1"/>
</dbReference>
<evidence type="ECO:0000256" key="3">
    <source>
        <dbReference type="ARBA" id="ARBA00023125"/>
    </source>
</evidence>
<dbReference type="InterPro" id="IPR036390">
    <property type="entry name" value="WH_DNA-bd_sf"/>
</dbReference>
<dbReference type="PANTHER" id="PTHR30537">
    <property type="entry name" value="HTH-TYPE TRANSCRIPTIONAL REGULATOR"/>
    <property type="match status" value="1"/>
</dbReference>
<evidence type="ECO:0000313" key="7">
    <source>
        <dbReference type="Proteomes" id="UP000236721"/>
    </source>
</evidence>
<evidence type="ECO:0000256" key="1">
    <source>
        <dbReference type="ARBA" id="ARBA00009437"/>
    </source>
</evidence>
<dbReference type="GO" id="GO:0006351">
    <property type="term" value="P:DNA-templated transcription"/>
    <property type="evidence" value="ECO:0007669"/>
    <property type="project" value="TreeGrafter"/>
</dbReference>
<keyword evidence="3" id="KW-0238">DNA-binding</keyword>
<evidence type="ECO:0000256" key="4">
    <source>
        <dbReference type="ARBA" id="ARBA00023163"/>
    </source>
</evidence>
<proteinExistence type="inferred from homology"/>
<dbReference type="AlphaFoldDB" id="A0A1H5ZPJ9"/>
<dbReference type="GO" id="GO:0043565">
    <property type="term" value="F:sequence-specific DNA binding"/>
    <property type="evidence" value="ECO:0007669"/>
    <property type="project" value="TreeGrafter"/>
</dbReference>
<keyword evidence="7" id="KW-1185">Reference proteome</keyword>
<dbReference type="SUPFAM" id="SSF46785">
    <property type="entry name" value="Winged helix' DNA-binding domain"/>
    <property type="match status" value="1"/>
</dbReference>
<organism evidence="6 7">
    <name type="scientific">Vibrio hangzhouensis</name>
    <dbReference type="NCBI Taxonomy" id="462991"/>
    <lineage>
        <taxon>Bacteria</taxon>
        <taxon>Pseudomonadati</taxon>
        <taxon>Pseudomonadota</taxon>
        <taxon>Gammaproteobacteria</taxon>
        <taxon>Vibrionales</taxon>
        <taxon>Vibrionaceae</taxon>
        <taxon>Vibrio</taxon>
    </lineage>
</organism>
<dbReference type="Pfam" id="PF00126">
    <property type="entry name" value="HTH_1"/>
    <property type="match status" value="1"/>
</dbReference>
<dbReference type="InterPro" id="IPR058163">
    <property type="entry name" value="LysR-type_TF_proteobact-type"/>
</dbReference>
<protein>
    <submittedName>
        <fullName evidence="6">Transcriptional regulator, LysR family</fullName>
    </submittedName>
</protein>
<dbReference type="PROSITE" id="PS50931">
    <property type="entry name" value="HTH_LYSR"/>
    <property type="match status" value="1"/>
</dbReference>
<dbReference type="InterPro" id="IPR036388">
    <property type="entry name" value="WH-like_DNA-bd_sf"/>
</dbReference>
<dbReference type="InterPro" id="IPR000847">
    <property type="entry name" value="LysR_HTH_N"/>
</dbReference>
<dbReference type="Gene3D" id="1.10.10.10">
    <property type="entry name" value="Winged helix-like DNA-binding domain superfamily/Winged helix DNA-binding domain"/>
    <property type="match status" value="1"/>
</dbReference>